<organism evidence="1 2">
    <name type="scientific">Pseudorhizobium tarimense</name>
    <dbReference type="NCBI Taxonomy" id="1079109"/>
    <lineage>
        <taxon>Bacteria</taxon>
        <taxon>Pseudomonadati</taxon>
        <taxon>Pseudomonadota</taxon>
        <taxon>Alphaproteobacteria</taxon>
        <taxon>Hyphomicrobiales</taxon>
        <taxon>Rhizobiaceae</taxon>
        <taxon>Rhizobium/Agrobacterium group</taxon>
        <taxon>Pseudorhizobium</taxon>
    </lineage>
</organism>
<dbReference type="RefSeq" id="WP_247245537.1">
    <property type="nucleotide sequence ID" value="NZ_JALJRA010000016.1"/>
</dbReference>
<reference evidence="1 2" key="1">
    <citation type="submission" date="2024-06" db="EMBL/GenBank/DDBJ databases">
        <title>Genomic Encyclopedia of Type Strains, Phase IV (KMG-IV): sequencing the most valuable type-strain genomes for metagenomic binning, comparative biology and taxonomic classification.</title>
        <authorList>
            <person name="Goeker M."/>
        </authorList>
    </citation>
    <scope>NUCLEOTIDE SEQUENCE [LARGE SCALE GENOMIC DNA]</scope>
    <source>
        <strain evidence="1 2">DSM 105042</strain>
    </source>
</reference>
<gene>
    <name evidence="1" type="ORF">ABID21_003755</name>
</gene>
<name>A0ABV2HB38_9HYPH</name>
<dbReference type="Proteomes" id="UP001549031">
    <property type="component" value="Unassembled WGS sequence"/>
</dbReference>
<accession>A0ABV2HB38</accession>
<protein>
    <submittedName>
        <fullName evidence="1">Uncharacterized protein</fullName>
    </submittedName>
</protein>
<comment type="caution">
    <text evidence="1">The sequence shown here is derived from an EMBL/GenBank/DDBJ whole genome shotgun (WGS) entry which is preliminary data.</text>
</comment>
<keyword evidence="2" id="KW-1185">Reference proteome</keyword>
<dbReference type="EMBL" id="JBEPLJ010000015">
    <property type="protein sequence ID" value="MET3587627.1"/>
    <property type="molecule type" value="Genomic_DNA"/>
</dbReference>
<sequence length="227" mass="24973">MRLLSFIHSQLVTKVEPGRKIWPTERHVAGLPVLDLPWPELLAKAEAMVSRKGVRSEVSFLDGRTLLRQLFDADYRSWLSQQVLLPSRIGVGGLVARFCRVRPQGTFSAETVLPALLTYIERPLRVLVVGDSSSGIRPLQDHLQAHTSWHGIFASSFEALREGQAADLVVVVKGRLSISDRIRLAGVPAGLVFFADQRLHRLAQRPQAADFRPALLAGKSSSGSKAA</sequence>
<evidence type="ECO:0000313" key="2">
    <source>
        <dbReference type="Proteomes" id="UP001549031"/>
    </source>
</evidence>
<evidence type="ECO:0000313" key="1">
    <source>
        <dbReference type="EMBL" id="MET3587627.1"/>
    </source>
</evidence>
<proteinExistence type="predicted"/>